<keyword evidence="4" id="KW-1133">Transmembrane helix</keyword>
<evidence type="ECO:0000256" key="3">
    <source>
        <dbReference type="SAM" id="MobiDB-lite"/>
    </source>
</evidence>
<protein>
    <submittedName>
        <fullName evidence="5">MFS general substrate transporter</fullName>
    </submittedName>
</protein>
<dbReference type="Gene3D" id="1.20.1250.20">
    <property type="entry name" value="MFS general substrate transporter like domains"/>
    <property type="match status" value="2"/>
</dbReference>
<dbReference type="PANTHER" id="PTHR11360:SF287">
    <property type="entry name" value="MFS MONOCARBOXYLATE TRANSPORTER"/>
    <property type="match status" value="1"/>
</dbReference>
<dbReference type="PANTHER" id="PTHR11360">
    <property type="entry name" value="MONOCARBOXYLATE TRANSPORTER"/>
    <property type="match status" value="1"/>
</dbReference>
<dbReference type="Pfam" id="PF07690">
    <property type="entry name" value="MFS_1"/>
    <property type="match status" value="1"/>
</dbReference>
<dbReference type="EMBL" id="KZ819668">
    <property type="protein sequence ID" value="PWN27469.1"/>
    <property type="molecule type" value="Genomic_DNA"/>
</dbReference>
<feature type="transmembrane region" description="Helical" evidence="4">
    <location>
        <begin position="332"/>
        <end position="355"/>
    </location>
</feature>
<keyword evidence="4" id="KW-0812">Transmembrane</keyword>
<reference evidence="5 6" key="1">
    <citation type="journal article" date="2018" name="Mol. Biol. Evol.">
        <title>Broad Genomic Sampling Reveals a Smut Pathogenic Ancestry of the Fungal Clade Ustilaginomycotina.</title>
        <authorList>
            <person name="Kijpornyongpan T."/>
            <person name="Mondo S.J."/>
            <person name="Barry K."/>
            <person name="Sandor L."/>
            <person name="Lee J."/>
            <person name="Lipzen A."/>
            <person name="Pangilinan J."/>
            <person name="LaButti K."/>
            <person name="Hainaut M."/>
            <person name="Henrissat B."/>
            <person name="Grigoriev I.V."/>
            <person name="Spatafora J.W."/>
            <person name="Aime M.C."/>
        </authorList>
    </citation>
    <scope>NUCLEOTIDE SEQUENCE [LARGE SCALE GENOMIC DNA]</scope>
    <source>
        <strain evidence="5 6">MCA 5214</strain>
    </source>
</reference>
<feature type="compositionally biased region" description="Polar residues" evidence="3">
    <location>
        <begin position="12"/>
        <end position="27"/>
    </location>
</feature>
<comment type="subcellular location">
    <subcellularLocation>
        <location evidence="1">Membrane</location>
        <topology evidence="1">Multi-pass membrane protein</topology>
    </subcellularLocation>
</comment>
<dbReference type="RefSeq" id="XP_025362081.1">
    <property type="nucleotide sequence ID" value="XM_025504438.1"/>
</dbReference>
<proteinExistence type="inferred from homology"/>
<name>A0A316UQ90_9BASI</name>
<evidence type="ECO:0000256" key="2">
    <source>
        <dbReference type="ARBA" id="ARBA00006727"/>
    </source>
</evidence>
<dbReference type="InterPro" id="IPR036259">
    <property type="entry name" value="MFS_trans_sf"/>
</dbReference>
<dbReference type="GeneID" id="37026261"/>
<dbReference type="InterPro" id="IPR050327">
    <property type="entry name" value="Proton-linked_MCT"/>
</dbReference>
<feature type="transmembrane region" description="Helical" evidence="4">
    <location>
        <begin position="256"/>
        <end position="275"/>
    </location>
</feature>
<dbReference type="Proteomes" id="UP000245884">
    <property type="component" value="Unassembled WGS sequence"/>
</dbReference>
<dbReference type="AlphaFoldDB" id="A0A316UQ90"/>
<dbReference type="InterPro" id="IPR011701">
    <property type="entry name" value="MFS"/>
</dbReference>
<evidence type="ECO:0000313" key="6">
    <source>
        <dbReference type="Proteomes" id="UP000245884"/>
    </source>
</evidence>
<feature type="transmembrane region" description="Helical" evidence="4">
    <location>
        <begin position="367"/>
        <end position="385"/>
    </location>
</feature>
<feature type="transmembrane region" description="Helical" evidence="4">
    <location>
        <begin position="427"/>
        <end position="448"/>
    </location>
</feature>
<keyword evidence="4" id="KW-0472">Membrane</keyword>
<sequence length="537" mass="55974">MTATLPVEVSRTAAQTLQESPSPQQHEGTGKAAADAVGDDSIALSSLGSSRPDSRVDLLPPSITPTSSSEHLVSDLEPIDSGPGAYKFLAAAALFEFVIWGQSYAYGAYEAYHSHNPKSPLYGKASQPALSAIGTLVIAGQHFVPLLSRGFFRSYPHWIKRTAFASIALSSACLLIASFLDSYVPALLVFQGILYGTLSGVTFTPVILWLPQWFDKRMGFASGIIYSGSGAGGTLFPIAINHALESVGFAWTLRLSAAWGLILAGGAAFFLKPRLPITRPNTRPRSMIRALAPEGLGSLLHPFAVTQVVLVVCQASAWCTISLYLATWTSSLGFSATTSTGVLSGFNAAATIGYLVTGRLIDSMPYLVLMSGSTLICGLSAYLLLGFSHSLPLIIIFSLIFGAAGGGFTTFFTPVSRSIASLFSQEVSPLYLAVIFIRGIAAVAGPLIGSALYDPTVSDYSLYGTKGFQGLVLFVGSGMALASVTGVIVIAQQKRLVKSGPAKSGGGGAREQVSAAASTTSGAGGSARRRSGEAENA</sequence>
<dbReference type="SUPFAM" id="SSF103473">
    <property type="entry name" value="MFS general substrate transporter"/>
    <property type="match status" value="1"/>
</dbReference>
<feature type="transmembrane region" description="Helical" evidence="4">
    <location>
        <begin position="223"/>
        <end position="244"/>
    </location>
</feature>
<feature type="region of interest" description="Disordered" evidence="3">
    <location>
        <begin position="499"/>
        <end position="537"/>
    </location>
</feature>
<feature type="transmembrane region" description="Helical" evidence="4">
    <location>
        <begin position="391"/>
        <end position="415"/>
    </location>
</feature>
<evidence type="ECO:0000256" key="1">
    <source>
        <dbReference type="ARBA" id="ARBA00004141"/>
    </source>
</evidence>
<feature type="compositionally biased region" description="Low complexity" evidence="3">
    <location>
        <begin position="60"/>
        <end position="69"/>
    </location>
</feature>
<feature type="region of interest" description="Disordered" evidence="3">
    <location>
        <begin position="1"/>
        <end position="74"/>
    </location>
</feature>
<dbReference type="OrthoDB" id="2213137at2759"/>
<keyword evidence="6" id="KW-1185">Reference proteome</keyword>
<dbReference type="GO" id="GO:0016020">
    <property type="term" value="C:membrane"/>
    <property type="evidence" value="ECO:0007669"/>
    <property type="project" value="UniProtKB-SubCell"/>
</dbReference>
<dbReference type="GO" id="GO:0022857">
    <property type="term" value="F:transmembrane transporter activity"/>
    <property type="evidence" value="ECO:0007669"/>
    <property type="project" value="InterPro"/>
</dbReference>
<feature type="transmembrane region" description="Helical" evidence="4">
    <location>
        <begin position="186"/>
        <end position="211"/>
    </location>
</feature>
<accession>A0A316UQ90</accession>
<feature type="transmembrane region" description="Helical" evidence="4">
    <location>
        <begin position="163"/>
        <end position="180"/>
    </location>
</feature>
<organism evidence="5 6">
    <name type="scientific">Jaminaea rosea</name>
    <dbReference type="NCBI Taxonomy" id="1569628"/>
    <lineage>
        <taxon>Eukaryota</taxon>
        <taxon>Fungi</taxon>
        <taxon>Dikarya</taxon>
        <taxon>Basidiomycota</taxon>
        <taxon>Ustilaginomycotina</taxon>
        <taxon>Exobasidiomycetes</taxon>
        <taxon>Microstromatales</taxon>
        <taxon>Microstromatales incertae sedis</taxon>
        <taxon>Jaminaea</taxon>
    </lineage>
</organism>
<evidence type="ECO:0000313" key="5">
    <source>
        <dbReference type="EMBL" id="PWN27469.1"/>
    </source>
</evidence>
<feature type="transmembrane region" description="Helical" evidence="4">
    <location>
        <begin position="296"/>
        <end position="326"/>
    </location>
</feature>
<evidence type="ECO:0000256" key="4">
    <source>
        <dbReference type="SAM" id="Phobius"/>
    </source>
</evidence>
<comment type="similarity">
    <text evidence="2">Belongs to the major facilitator superfamily. Monocarboxylate porter (TC 2.A.1.13) family.</text>
</comment>
<gene>
    <name evidence="5" type="ORF">BDZ90DRAFT_220517</name>
</gene>
<feature type="transmembrane region" description="Helical" evidence="4">
    <location>
        <begin position="468"/>
        <end position="491"/>
    </location>
</feature>